<sequence length="265" mass="30793">MKALDKKYTWVELCDRVIRHLGVKKSERVLFTKWFMKREGIGYLFDPFLIWRCFFIWKELKKGLDHFIILSGKEGYGKSTLAFQIASWIDPSFNVSMICYDAKSFVNIMLERANSNKLSPEGLKALVLDEGTELLSRDHQNVTNKVLIKTFFIQRALKFLVLINCPNFHLIDSVVRFHRCRTLIEVTQRAHYKGITGKAIKIISDVGMKTKSISGVKLPIGTFWHGTFKKDFPKTIIRSDYELHKHDGIRRTLKQLQGELGRKIP</sequence>
<organism evidence="1">
    <name type="scientific">marine sediment metagenome</name>
    <dbReference type="NCBI Taxonomy" id="412755"/>
    <lineage>
        <taxon>unclassified sequences</taxon>
        <taxon>metagenomes</taxon>
        <taxon>ecological metagenomes</taxon>
    </lineage>
</organism>
<dbReference type="SUPFAM" id="SSF52540">
    <property type="entry name" value="P-loop containing nucleoside triphosphate hydrolases"/>
    <property type="match status" value="1"/>
</dbReference>
<reference evidence="1" key="1">
    <citation type="journal article" date="2014" name="Front. Microbiol.">
        <title>High frequency of phylogenetically diverse reductive dehalogenase-homologous genes in deep subseafloor sedimentary metagenomes.</title>
        <authorList>
            <person name="Kawai M."/>
            <person name="Futagami T."/>
            <person name="Toyoda A."/>
            <person name="Takaki Y."/>
            <person name="Nishi S."/>
            <person name="Hori S."/>
            <person name="Arai W."/>
            <person name="Tsubouchi T."/>
            <person name="Morono Y."/>
            <person name="Uchiyama I."/>
            <person name="Ito T."/>
            <person name="Fujiyama A."/>
            <person name="Inagaki F."/>
            <person name="Takami H."/>
        </authorList>
    </citation>
    <scope>NUCLEOTIDE SEQUENCE</scope>
    <source>
        <strain evidence="1">Expedition CK06-06</strain>
    </source>
</reference>
<evidence type="ECO:0008006" key="2">
    <source>
        <dbReference type="Google" id="ProtNLM"/>
    </source>
</evidence>
<dbReference type="AlphaFoldDB" id="X1AS81"/>
<dbReference type="InterPro" id="IPR027417">
    <property type="entry name" value="P-loop_NTPase"/>
</dbReference>
<evidence type="ECO:0000313" key="1">
    <source>
        <dbReference type="EMBL" id="GAG75148.1"/>
    </source>
</evidence>
<gene>
    <name evidence="1" type="ORF">S01H4_32698</name>
</gene>
<name>X1AS81_9ZZZZ</name>
<proteinExistence type="predicted"/>
<dbReference type="EMBL" id="BART01017124">
    <property type="protein sequence ID" value="GAG75148.1"/>
    <property type="molecule type" value="Genomic_DNA"/>
</dbReference>
<protein>
    <recommendedName>
        <fullName evidence="2">Zona occludens toxin N-terminal domain-containing protein</fullName>
    </recommendedName>
</protein>
<accession>X1AS81</accession>
<comment type="caution">
    <text evidence="1">The sequence shown here is derived from an EMBL/GenBank/DDBJ whole genome shotgun (WGS) entry which is preliminary data.</text>
</comment>